<dbReference type="GO" id="GO:0007165">
    <property type="term" value="P:signal transduction"/>
    <property type="evidence" value="ECO:0007669"/>
    <property type="project" value="TreeGrafter"/>
</dbReference>
<evidence type="ECO:0000259" key="1">
    <source>
        <dbReference type="PROSITE" id="PS50011"/>
    </source>
</evidence>
<dbReference type="PROSITE" id="PS00108">
    <property type="entry name" value="PROTEIN_KINASE_ST"/>
    <property type="match status" value="1"/>
</dbReference>
<dbReference type="PANTHER" id="PTHR48011:SF52">
    <property type="entry name" value="PROTEIN KINASE FAMILY PROTEIN-RELATED"/>
    <property type="match status" value="1"/>
</dbReference>
<protein>
    <recommendedName>
        <fullName evidence="1">Protein kinase domain-containing protein</fullName>
    </recommendedName>
</protein>
<accession>A0AAU9S515</accession>
<organism evidence="2 3">
    <name type="scientific">Thlaspi arvense</name>
    <name type="common">Field penny-cress</name>
    <dbReference type="NCBI Taxonomy" id="13288"/>
    <lineage>
        <taxon>Eukaryota</taxon>
        <taxon>Viridiplantae</taxon>
        <taxon>Streptophyta</taxon>
        <taxon>Embryophyta</taxon>
        <taxon>Tracheophyta</taxon>
        <taxon>Spermatophyta</taxon>
        <taxon>Magnoliopsida</taxon>
        <taxon>eudicotyledons</taxon>
        <taxon>Gunneridae</taxon>
        <taxon>Pentapetalae</taxon>
        <taxon>rosids</taxon>
        <taxon>malvids</taxon>
        <taxon>Brassicales</taxon>
        <taxon>Brassicaceae</taxon>
        <taxon>Thlaspideae</taxon>
        <taxon>Thlaspi</taxon>
    </lineage>
</organism>
<dbReference type="GO" id="GO:0004672">
    <property type="term" value="F:protein kinase activity"/>
    <property type="evidence" value="ECO:0007669"/>
    <property type="project" value="InterPro"/>
</dbReference>
<dbReference type="SMART" id="SM00220">
    <property type="entry name" value="S_TKc"/>
    <property type="match status" value="1"/>
</dbReference>
<dbReference type="InterPro" id="IPR011009">
    <property type="entry name" value="Kinase-like_dom_sf"/>
</dbReference>
<dbReference type="EMBL" id="OU466860">
    <property type="protein sequence ID" value="CAH2058607.1"/>
    <property type="molecule type" value="Genomic_DNA"/>
</dbReference>
<keyword evidence="3" id="KW-1185">Reference proteome</keyword>
<dbReference type="SUPFAM" id="SSF56112">
    <property type="entry name" value="Protein kinase-like (PK-like)"/>
    <property type="match status" value="1"/>
</dbReference>
<dbReference type="GO" id="GO:0005524">
    <property type="term" value="F:ATP binding"/>
    <property type="evidence" value="ECO:0007669"/>
    <property type="project" value="InterPro"/>
</dbReference>
<proteinExistence type="predicted"/>
<gene>
    <name evidence="2" type="ORF">TAV2_LOCUS14959</name>
</gene>
<sequence length="305" mass="35136">MREPLYVDVSSLNHVRVLGRGAYGSVSLEEHPRYGFYAKKKSSMHHRENLEKELRIMLRFRNHPRIVQAADDCLHLGTESQGCFIYMEYAFEGTLHNIISRFRGESMPEYVIQRASRMILQGLQMLHSRGYVHCDLKPSNVLVFPSTTQGEPWDLKISDFGSCKEPNTDHAPFCGGTPKYMSPESFWYGPKGQIHPAFDIWSLGCVVYEMFGGKAKQEYLEEYYEWKLFKDISPAANDFLKLCHGWHPSNRDTAERLNQPVRATAAELLNHPFVTQRLDVPHCRCQPQDKIGQNFQIFSGGRCLI</sequence>
<evidence type="ECO:0000313" key="3">
    <source>
        <dbReference type="Proteomes" id="UP000836841"/>
    </source>
</evidence>
<dbReference type="Proteomes" id="UP000836841">
    <property type="component" value="Chromosome 4"/>
</dbReference>
<dbReference type="InterPro" id="IPR008271">
    <property type="entry name" value="Ser/Thr_kinase_AS"/>
</dbReference>
<dbReference type="PROSITE" id="PS50011">
    <property type="entry name" value="PROTEIN_KINASE_DOM"/>
    <property type="match status" value="1"/>
</dbReference>
<dbReference type="PANTHER" id="PTHR48011">
    <property type="entry name" value="CCR4-NOT TRANSCRIPTIONAL COMPLEX SUBUNIT CAF120-RELATED"/>
    <property type="match status" value="1"/>
</dbReference>
<evidence type="ECO:0000313" key="2">
    <source>
        <dbReference type="EMBL" id="CAH2058607.1"/>
    </source>
</evidence>
<dbReference type="Gene3D" id="1.10.510.10">
    <property type="entry name" value="Transferase(Phosphotransferase) domain 1"/>
    <property type="match status" value="1"/>
</dbReference>
<dbReference type="Pfam" id="PF00069">
    <property type="entry name" value="Pkinase"/>
    <property type="match status" value="1"/>
</dbReference>
<dbReference type="AlphaFoldDB" id="A0AAU9S515"/>
<name>A0AAU9S515_THLAR</name>
<reference evidence="2 3" key="1">
    <citation type="submission" date="2022-03" db="EMBL/GenBank/DDBJ databases">
        <authorList>
            <person name="Nunn A."/>
            <person name="Chopra R."/>
            <person name="Nunn A."/>
            <person name="Contreras Garrido A."/>
        </authorList>
    </citation>
    <scope>NUCLEOTIDE SEQUENCE [LARGE SCALE GENOMIC DNA]</scope>
</reference>
<dbReference type="InterPro" id="IPR052751">
    <property type="entry name" value="Plant_MAPKKK"/>
</dbReference>
<dbReference type="InterPro" id="IPR000719">
    <property type="entry name" value="Prot_kinase_dom"/>
</dbReference>
<feature type="domain" description="Protein kinase" evidence="1">
    <location>
        <begin position="12"/>
        <end position="274"/>
    </location>
</feature>